<keyword evidence="2" id="KW-1185">Reference proteome</keyword>
<dbReference type="PATRIC" id="fig|1225564.3.peg.472"/>
<dbReference type="AlphaFoldDB" id="A0A0H1R422"/>
<proteinExistence type="predicted"/>
<protein>
    <submittedName>
        <fullName evidence="1">Uncharacterized protein</fullName>
    </submittedName>
</protein>
<evidence type="ECO:0000313" key="1">
    <source>
        <dbReference type="EMBL" id="KLK89863.1"/>
    </source>
</evidence>
<reference evidence="1 2" key="1">
    <citation type="submission" date="2015-05" db="EMBL/GenBank/DDBJ databases">
        <title>Draft genome sequence of Microvirga vignae strain BR3299, a novel nitrogen fixing bacteria isolated from Brazil semi-aired region.</title>
        <authorList>
            <person name="Zilli J.E."/>
            <person name="Passos S.R."/>
            <person name="Leite J."/>
            <person name="Baldani J.I."/>
            <person name="Xavier G.R."/>
            <person name="Rumjaneck N.G."/>
            <person name="Simoes-Araujo J.L."/>
        </authorList>
    </citation>
    <scope>NUCLEOTIDE SEQUENCE [LARGE SCALE GENOMIC DNA]</scope>
    <source>
        <strain evidence="1 2">BR3299</strain>
    </source>
</reference>
<name>A0A0H1R422_9HYPH</name>
<sequence length="60" mass="6585">MDWSADTGRSGNEARVEAGKSLLADILDLHSPPDLIEAALLFVGERDQRSSDGMVSYKRH</sequence>
<accession>A0A0H1R422</accession>
<comment type="caution">
    <text evidence="1">The sequence shown here is derived from an EMBL/GenBank/DDBJ whole genome shotgun (WGS) entry which is preliminary data.</text>
</comment>
<dbReference type="Proteomes" id="UP000035489">
    <property type="component" value="Unassembled WGS sequence"/>
</dbReference>
<dbReference type="EMBL" id="LCYG01000115">
    <property type="protein sequence ID" value="KLK89863.1"/>
    <property type="molecule type" value="Genomic_DNA"/>
</dbReference>
<evidence type="ECO:0000313" key="2">
    <source>
        <dbReference type="Proteomes" id="UP000035489"/>
    </source>
</evidence>
<gene>
    <name evidence="1" type="ORF">AA309_29035</name>
</gene>
<organism evidence="1 2">
    <name type="scientific">Microvirga vignae</name>
    <dbReference type="NCBI Taxonomy" id="1225564"/>
    <lineage>
        <taxon>Bacteria</taxon>
        <taxon>Pseudomonadati</taxon>
        <taxon>Pseudomonadota</taxon>
        <taxon>Alphaproteobacteria</taxon>
        <taxon>Hyphomicrobiales</taxon>
        <taxon>Methylobacteriaceae</taxon>
        <taxon>Microvirga</taxon>
    </lineage>
</organism>